<dbReference type="PANTHER" id="PTHR10579:SF43">
    <property type="entry name" value="ZINC FINGER (C3HC4-TYPE RING FINGER) FAMILY PROTEIN"/>
    <property type="match status" value="1"/>
</dbReference>
<reference evidence="3" key="1">
    <citation type="submission" date="2020-08" db="EMBL/GenBank/DDBJ databases">
        <authorList>
            <person name="Hu Y."/>
            <person name="Nguyen S.V."/>
            <person name="Li F."/>
            <person name="Fanning S."/>
        </authorList>
    </citation>
    <scope>NUCLEOTIDE SEQUENCE</scope>
    <source>
        <strain evidence="3">SYSU D8009</strain>
    </source>
</reference>
<organism evidence="3 4">
    <name type="scientific">Siccirubricoccus deserti</name>
    <dbReference type="NCBI Taxonomy" id="2013562"/>
    <lineage>
        <taxon>Bacteria</taxon>
        <taxon>Pseudomonadati</taxon>
        <taxon>Pseudomonadota</taxon>
        <taxon>Alphaproteobacteria</taxon>
        <taxon>Acetobacterales</taxon>
        <taxon>Roseomonadaceae</taxon>
        <taxon>Siccirubricoccus</taxon>
    </lineage>
</organism>
<dbReference type="SMART" id="SM00327">
    <property type="entry name" value="VWA"/>
    <property type="match status" value="1"/>
</dbReference>
<dbReference type="RefSeq" id="WP_186772877.1">
    <property type="nucleotide sequence ID" value="NZ_JACOMF010000043.1"/>
</dbReference>
<dbReference type="Proteomes" id="UP000600101">
    <property type="component" value="Unassembled WGS sequence"/>
</dbReference>
<dbReference type="AlphaFoldDB" id="A0A9X0R228"/>
<name>A0A9X0R228_9PROT</name>
<dbReference type="InterPro" id="IPR036465">
    <property type="entry name" value="vWFA_dom_sf"/>
</dbReference>
<keyword evidence="4" id="KW-1185">Reference proteome</keyword>
<feature type="compositionally biased region" description="Basic and acidic residues" evidence="1">
    <location>
        <begin position="417"/>
        <end position="436"/>
    </location>
</feature>
<accession>A0A9X0R228</accession>
<comment type="caution">
    <text evidence="3">The sequence shown here is derived from an EMBL/GenBank/DDBJ whole genome shotgun (WGS) entry which is preliminary data.</text>
</comment>
<dbReference type="InterPro" id="IPR051266">
    <property type="entry name" value="CLCR"/>
</dbReference>
<sequence length="442" mass="47090">MTDNTLTLTAGLDRTRAWEEGGSVRYLVAELAAEDATTPRPEGPALNLALAIDVSGSMAGDKIDAARRAARAVAEALTERDRLIIIAFDSTAELLLDARPMDRAGRAAAISAIAGLAERGGTNLFDGWLLAAERVAVAMAAAPQASHRVLLLSDGQANEGVTEREEIARHAGALLERGVVTSALGIGNGYDEELLGAIAEAGGGNLHDAEHAPEIGEVVLGELQAGRAALVERVTLRVTVPANLRAEVVGAWAHAALPGVIEVMVGSLMPEQTKRVVFRLHCPSGAPGTAILLGVSAGGASPDGGDAIDARPVEVELRLARGSENNAQPRDAARSLAVVQAWQAEALRRAVRMNREGDRRAAKHFLERELRWMEPYARGIPGTETLLAELILVQRRVSEEWDERTRKEVYAASYKSSRSEPDLRAAPRATLTERFRSPPKSP</sequence>
<dbReference type="SUPFAM" id="SSF53300">
    <property type="entry name" value="vWA-like"/>
    <property type="match status" value="1"/>
</dbReference>
<dbReference type="Pfam" id="PF00092">
    <property type="entry name" value="VWA"/>
    <property type="match status" value="1"/>
</dbReference>
<evidence type="ECO:0000313" key="4">
    <source>
        <dbReference type="Proteomes" id="UP000600101"/>
    </source>
</evidence>
<protein>
    <submittedName>
        <fullName evidence="3">VWA domain-containing protein</fullName>
    </submittedName>
</protein>
<feature type="region of interest" description="Disordered" evidence="1">
    <location>
        <begin position="411"/>
        <end position="442"/>
    </location>
</feature>
<dbReference type="PANTHER" id="PTHR10579">
    <property type="entry name" value="CALCIUM-ACTIVATED CHLORIDE CHANNEL REGULATOR"/>
    <property type="match status" value="1"/>
</dbReference>
<feature type="domain" description="VWFA" evidence="2">
    <location>
        <begin position="47"/>
        <end position="234"/>
    </location>
</feature>
<evidence type="ECO:0000259" key="2">
    <source>
        <dbReference type="PROSITE" id="PS50234"/>
    </source>
</evidence>
<gene>
    <name evidence="3" type="ORF">H7965_22760</name>
</gene>
<dbReference type="InterPro" id="IPR002035">
    <property type="entry name" value="VWF_A"/>
</dbReference>
<dbReference type="EMBL" id="JACOMF010000043">
    <property type="protein sequence ID" value="MBC4018121.1"/>
    <property type="molecule type" value="Genomic_DNA"/>
</dbReference>
<evidence type="ECO:0000313" key="3">
    <source>
        <dbReference type="EMBL" id="MBC4018121.1"/>
    </source>
</evidence>
<dbReference type="Gene3D" id="3.40.50.410">
    <property type="entry name" value="von Willebrand factor, type A domain"/>
    <property type="match status" value="1"/>
</dbReference>
<proteinExistence type="predicted"/>
<dbReference type="PROSITE" id="PS50234">
    <property type="entry name" value="VWFA"/>
    <property type="match status" value="1"/>
</dbReference>
<evidence type="ECO:0000256" key="1">
    <source>
        <dbReference type="SAM" id="MobiDB-lite"/>
    </source>
</evidence>